<proteinExistence type="predicted"/>
<evidence type="ECO:0000256" key="1">
    <source>
        <dbReference type="SAM" id="MobiDB-lite"/>
    </source>
</evidence>
<name>A0A455U8W4_9GAMM</name>
<feature type="region of interest" description="Disordered" evidence="1">
    <location>
        <begin position="155"/>
        <end position="175"/>
    </location>
</feature>
<dbReference type="KEGG" id="hsr:HSBAA_29790"/>
<evidence type="ECO:0000313" key="3">
    <source>
        <dbReference type="Proteomes" id="UP000320231"/>
    </source>
</evidence>
<sequence length="175" mass="18510">MSRENIKLGACDVTFKSVALGLTKGGVEVSVETSTYPITVDQHGETAVDEFITKRQFKVTVPLAETKLDLLGLALPGSTVENGQLIVKDGIGLSLIDSAGALQLIPTTGGSAEEPITFLKANTAGNFSFAYRHNEERVYNVEFTVYPDELGVLGTFGSPAPTPTPTPDPDPVTTP</sequence>
<feature type="compositionally biased region" description="Pro residues" evidence="1">
    <location>
        <begin position="160"/>
        <end position="175"/>
    </location>
</feature>
<accession>A0A455U8W4</accession>
<protein>
    <submittedName>
        <fullName evidence="2">Uncharacterized protein</fullName>
    </submittedName>
</protein>
<reference evidence="2 3" key="1">
    <citation type="journal article" date="2019" name="Microbiol. Resour. Announc.">
        <title>Complete Genome Sequence of Halomonas sulfidaeris Strain Esulfide1 Isolated from a Metal Sulfide Rock at a Depth of 2,200 Meters, Obtained Using Nanopore Sequencing.</title>
        <authorList>
            <person name="Saito M."/>
            <person name="Nishigata A."/>
            <person name="Galipon J."/>
            <person name="Arakawa K."/>
        </authorList>
    </citation>
    <scope>NUCLEOTIDE SEQUENCE [LARGE SCALE GENOMIC DNA]</scope>
    <source>
        <strain evidence="2 3">ATCC BAA-803</strain>
    </source>
</reference>
<dbReference type="Proteomes" id="UP000320231">
    <property type="component" value="Chromosome"/>
</dbReference>
<dbReference type="EMBL" id="AP019514">
    <property type="protein sequence ID" value="BBI61673.1"/>
    <property type="molecule type" value="Genomic_DNA"/>
</dbReference>
<dbReference type="AlphaFoldDB" id="A0A455U8W4"/>
<organism evidence="2 3">
    <name type="scientific">Vreelandella sulfidaeris</name>
    <dbReference type="NCBI Taxonomy" id="115553"/>
    <lineage>
        <taxon>Bacteria</taxon>
        <taxon>Pseudomonadati</taxon>
        <taxon>Pseudomonadota</taxon>
        <taxon>Gammaproteobacteria</taxon>
        <taxon>Oceanospirillales</taxon>
        <taxon>Halomonadaceae</taxon>
        <taxon>Vreelandella</taxon>
    </lineage>
</organism>
<evidence type="ECO:0000313" key="2">
    <source>
        <dbReference type="EMBL" id="BBI61673.1"/>
    </source>
</evidence>
<gene>
    <name evidence="2" type="ORF">HSBAA_29790</name>
</gene>